<keyword evidence="2" id="KW-1185">Reference proteome</keyword>
<evidence type="ECO:0000313" key="1">
    <source>
        <dbReference type="EMBL" id="TYO97882.1"/>
    </source>
</evidence>
<accession>A0A5S4ZXZ0</accession>
<gene>
    <name evidence="1" type="ORF">LX24_00166</name>
</gene>
<dbReference type="Proteomes" id="UP000323166">
    <property type="component" value="Unassembled WGS sequence"/>
</dbReference>
<evidence type="ECO:0000313" key="2">
    <source>
        <dbReference type="Proteomes" id="UP000323166"/>
    </source>
</evidence>
<dbReference type="SUPFAM" id="SSF53335">
    <property type="entry name" value="S-adenosyl-L-methionine-dependent methyltransferases"/>
    <property type="match status" value="1"/>
</dbReference>
<dbReference type="AlphaFoldDB" id="A0A5S4ZXZ0"/>
<dbReference type="EMBL" id="VNHM01000001">
    <property type="protein sequence ID" value="TYO97882.1"/>
    <property type="molecule type" value="Genomic_DNA"/>
</dbReference>
<reference evidence="1 2" key="1">
    <citation type="submission" date="2019-07" db="EMBL/GenBank/DDBJ databases">
        <title>Genomic Encyclopedia of Type Strains, Phase I: the one thousand microbial genomes (KMG-I) project.</title>
        <authorList>
            <person name="Kyrpides N."/>
        </authorList>
    </citation>
    <scope>NUCLEOTIDE SEQUENCE [LARGE SCALE GENOMIC DNA]</scope>
    <source>
        <strain evidence="1 2">DSM 6562</strain>
    </source>
</reference>
<organism evidence="1 2">
    <name type="scientific">Desulfallas thermosapovorans DSM 6562</name>
    <dbReference type="NCBI Taxonomy" id="1121431"/>
    <lineage>
        <taxon>Bacteria</taxon>
        <taxon>Bacillati</taxon>
        <taxon>Bacillota</taxon>
        <taxon>Clostridia</taxon>
        <taxon>Eubacteriales</taxon>
        <taxon>Desulfallaceae</taxon>
        <taxon>Desulfallas</taxon>
    </lineage>
</organism>
<proteinExistence type="predicted"/>
<comment type="caution">
    <text evidence="1">The sequence shown here is derived from an EMBL/GenBank/DDBJ whole genome shotgun (WGS) entry which is preliminary data.</text>
</comment>
<name>A0A5S4ZXZ0_9FIRM</name>
<sequence length="234" mass="27186">MTRCEWEVCLVSLELFGYKSVQEKINQEKQWMKNNFTDCPVKYDPEAAWRDNAVICRLSLLKPYCDTFGIYQILNREFNDALAAEVKKLGLHPILEVGAGNGDLAAVLRSRGVKLEAVDNYAEPPGKEPRYNVFKPENMDYCDALVKYKPQLVICSWMPQGCDWTRDFRATSSVAAYILIGEEDRVIWGDNPGWRSRVLKEPNKWSLCRLDNGVDFERPELWWRHSKVVLFERI</sequence>
<protein>
    <recommendedName>
        <fullName evidence="3">Methyltransferase family protein</fullName>
    </recommendedName>
</protein>
<evidence type="ECO:0008006" key="3">
    <source>
        <dbReference type="Google" id="ProtNLM"/>
    </source>
</evidence>
<dbReference type="InterPro" id="IPR029063">
    <property type="entry name" value="SAM-dependent_MTases_sf"/>
</dbReference>